<dbReference type="EMBL" id="AFRZ01000001">
    <property type="protein sequence ID" value="EHP31212.1"/>
    <property type="molecule type" value="Genomic_DNA"/>
</dbReference>
<reference evidence="1 2" key="1">
    <citation type="journal article" date="2012" name="Proc. Natl. Acad. Sci. U.S.A.">
        <title>Genome and physiology of a model Epsilonproteobacterium responsible for sulfide detoxification in marine oxygen depletion zones.</title>
        <authorList>
            <person name="Grote J."/>
            <person name="Schott T."/>
            <person name="Bruckner C.G."/>
            <person name="Glockner F.O."/>
            <person name="Jost G."/>
            <person name="Teeling H."/>
            <person name="Labrenz M."/>
            <person name="Jurgens K."/>
        </authorList>
    </citation>
    <scope>NUCLEOTIDE SEQUENCE [LARGE SCALE GENOMIC DNA]</scope>
    <source>
        <strain evidence="1 2">GD1</strain>
    </source>
</reference>
<sequence>MDVSSSSGSGSVSAQVEVMKKATEVQEQQVLKVLESANEQSKEVTAQKTGMGKNLNITG</sequence>
<dbReference type="STRING" id="929558.SMGD1_2690"/>
<gene>
    <name evidence="1" type="ORF">SMGD1_2690</name>
</gene>
<proteinExistence type="predicted"/>
<accession>B6BJG6</accession>
<dbReference type="OrthoDB" id="5334997at2"/>
<evidence type="ECO:0008006" key="3">
    <source>
        <dbReference type="Google" id="ProtNLM"/>
    </source>
</evidence>
<keyword evidence="2" id="KW-1185">Reference proteome</keyword>
<accession>H1FTA3</accession>
<dbReference type="Proteomes" id="UP000006431">
    <property type="component" value="Unassembled WGS sequence"/>
</dbReference>
<protein>
    <recommendedName>
        <fullName evidence="3">Motility protein</fullName>
    </recommendedName>
</protein>
<comment type="caution">
    <text evidence="1">The sequence shown here is derived from an EMBL/GenBank/DDBJ whole genome shotgun (WGS) entry which is preliminary data.</text>
</comment>
<dbReference type="PATRIC" id="fig|929558.5.peg.2678"/>
<name>B6BJG6_SULGG</name>
<dbReference type="AlphaFoldDB" id="B6BJG6"/>
<evidence type="ECO:0000313" key="2">
    <source>
        <dbReference type="Proteomes" id="UP000006431"/>
    </source>
</evidence>
<organism evidence="1 2">
    <name type="scientific">Sulfurimonas gotlandica (strain DSM 19862 / JCM 16533 / GD1)</name>
    <dbReference type="NCBI Taxonomy" id="929558"/>
    <lineage>
        <taxon>Bacteria</taxon>
        <taxon>Pseudomonadati</taxon>
        <taxon>Campylobacterota</taxon>
        <taxon>Epsilonproteobacteria</taxon>
        <taxon>Campylobacterales</taxon>
        <taxon>Sulfurimonadaceae</taxon>
        <taxon>Sulfurimonas</taxon>
    </lineage>
</organism>
<dbReference type="RefSeq" id="WP_008337494.1">
    <property type="nucleotide sequence ID" value="NZ_AFRZ01000001.1"/>
</dbReference>
<evidence type="ECO:0000313" key="1">
    <source>
        <dbReference type="EMBL" id="EHP31212.1"/>
    </source>
</evidence>
<dbReference type="HOGENOM" id="CLU_2959152_0_0_7"/>